<dbReference type="CDD" id="cd12148">
    <property type="entry name" value="fungal_TF_MHR"/>
    <property type="match status" value="1"/>
</dbReference>
<evidence type="ECO:0000256" key="6">
    <source>
        <dbReference type="ARBA" id="ARBA00023242"/>
    </source>
</evidence>
<dbReference type="SMART" id="SM00066">
    <property type="entry name" value="GAL4"/>
    <property type="match status" value="1"/>
</dbReference>
<dbReference type="PROSITE" id="PS00463">
    <property type="entry name" value="ZN2_CY6_FUNGAL_1"/>
    <property type="match status" value="1"/>
</dbReference>
<dbReference type="GO" id="GO:0003677">
    <property type="term" value="F:DNA binding"/>
    <property type="evidence" value="ECO:0007669"/>
    <property type="project" value="UniProtKB-KW"/>
</dbReference>
<feature type="region of interest" description="Disordered" evidence="7">
    <location>
        <begin position="185"/>
        <end position="206"/>
    </location>
</feature>
<dbReference type="EMBL" id="JAPWDS010000005">
    <property type="protein sequence ID" value="KAJ5497178.1"/>
    <property type="molecule type" value="Genomic_DNA"/>
</dbReference>
<dbReference type="InterPro" id="IPR036864">
    <property type="entry name" value="Zn2-C6_fun-type_DNA-bd_sf"/>
</dbReference>
<comment type="caution">
    <text evidence="9">The sequence shown here is derived from an EMBL/GenBank/DDBJ whole genome shotgun (WGS) entry which is preliminary data.</text>
</comment>
<evidence type="ECO:0000313" key="9">
    <source>
        <dbReference type="EMBL" id="KAJ5497178.1"/>
    </source>
</evidence>
<dbReference type="AlphaFoldDB" id="A0A9W9XQ76"/>
<dbReference type="GO" id="GO:0000981">
    <property type="term" value="F:DNA-binding transcription factor activity, RNA polymerase II-specific"/>
    <property type="evidence" value="ECO:0007669"/>
    <property type="project" value="InterPro"/>
</dbReference>
<feature type="region of interest" description="Disordered" evidence="7">
    <location>
        <begin position="74"/>
        <end position="111"/>
    </location>
</feature>
<dbReference type="CDD" id="cd00067">
    <property type="entry name" value="GAL4"/>
    <property type="match status" value="1"/>
</dbReference>
<accession>A0A9W9XQ76</accession>
<reference evidence="9" key="1">
    <citation type="submission" date="2022-12" db="EMBL/GenBank/DDBJ databases">
        <authorList>
            <person name="Petersen C."/>
        </authorList>
    </citation>
    <scope>NUCLEOTIDE SEQUENCE</scope>
    <source>
        <strain evidence="9">IBT 29495</strain>
    </source>
</reference>
<dbReference type="Gene3D" id="4.10.240.10">
    <property type="entry name" value="Zn(2)-C6 fungal-type DNA-binding domain"/>
    <property type="match status" value="1"/>
</dbReference>
<keyword evidence="10" id="KW-1185">Reference proteome</keyword>
<dbReference type="InterPro" id="IPR050613">
    <property type="entry name" value="Sec_Metabolite_Reg"/>
</dbReference>
<feature type="domain" description="Zn(2)-C6 fungal-type" evidence="8">
    <location>
        <begin position="36"/>
        <end position="64"/>
    </location>
</feature>
<organism evidence="9 10">
    <name type="scientific">Penicillium fimorum</name>
    <dbReference type="NCBI Taxonomy" id="1882269"/>
    <lineage>
        <taxon>Eukaryota</taxon>
        <taxon>Fungi</taxon>
        <taxon>Dikarya</taxon>
        <taxon>Ascomycota</taxon>
        <taxon>Pezizomycotina</taxon>
        <taxon>Eurotiomycetes</taxon>
        <taxon>Eurotiomycetidae</taxon>
        <taxon>Eurotiales</taxon>
        <taxon>Aspergillaceae</taxon>
        <taxon>Penicillium</taxon>
    </lineage>
</organism>
<dbReference type="SUPFAM" id="SSF57701">
    <property type="entry name" value="Zn2/Cys6 DNA-binding domain"/>
    <property type="match status" value="1"/>
</dbReference>
<evidence type="ECO:0000256" key="1">
    <source>
        <dbReference type="ARBA" id="ARBA00004123"/>
    </source>
</evidence>
<evidence type="ECO:0000256" key="7">
    <source>
        <dbReference type="SAM" id="MobiDB-lite"/>
    </source>
</evidence>
<evidence type="ECO:0000259" key="8">
    <source>
        <dbReference type="PROSITE" id="PS50048"/>
    </source>
</evidence>
<sequence>MSSLPSKTSTMQRSNRLAMSAWTNQQQKDRPVPQLSCVLCRDRKLKCDKLDPCSNCTSSGVACVPIYRPRLPRGRHARNVQSKISTPPDARRRGNSSNSTTAPAVDNESHDTQIDRLERLVQDREAGELGLDTEVNGLQELISLVNDEALPDTALTTHYFGTISRILSSRIRRLECLVQEKDGMGTKRKAKNKTTDARSSPETDDCRGGTLVYDKLEVVRAPQDLETQHAPAILTSNYARQSPELSSNDIWADIMDHDMHNQPEYNALELPSSVANEGGEDNMGSFGRKNSISNGFNVLHLLGIGNSLSPSFISLPRDRLASSKLCQVYLQNVDPIIKILHRPSLSKWMLEGGTTYLGSSEDNYAVIALESAVCYTAANTMTEGQCQVAFQKTKSSIMAMRRKMCEDAIENAGLLTTRDITVLQAFILYLESSDGAHKGETFFQQQLRLRLWLTGCLIDLQASFAQASEPLVTYREVACVIPHVAHINDSNFDVDTTHPVASHEELTDTTFALVTYHVQVAGRLLNFGPECSTTTERHELAQEVQQPIFTLLRYCDPESSSYAWFTWHSTQSIISAVRLSELLPFRCGQPGSHLPLPLSRAEGDTTLLSRALQNLEKAQLIRDDPRGDGFRWYITTPWLALSTAISECNSRDNLTLVRRAWPVIETSYRQYEASMNSNQCQAQSPMAQLMNDTREKLPPLLQENGAGFSDGQTVDRGGVNSLRAPVPLDNLPIDPLLTGGSLRADSEALSVGSLLPFGQQSWTQMAMSTDGTSARDGMIFTALL</sequence>
<keyword evidence="4" id="KW-0238">DNA-binding</keyword>
<evidence type="ECO:0000256" key="5">
    <source>
        <dbReference type="ARBA" id="ARBA00023163"/>
    </source>
</evidence>
<keyword evidence="3" id="KW-0805">Transcription regulation</keyword>
<dbReference type="PROSITE" id="PS50048">
    <property type="entry name" value="ZN2_CY6_FUNGAL_2"/>
    <property type="match status" value="1"/>
</dbReference>
<keyword evidence="2" id="KW-0479">Metal-binding</keyword>
<gene>
    <name evidence="9" type="ORF">N7463_009165</name>
</gene>
<dbReference type="InterPro" id="IPR001138">
    <property type="entry name" value="Zn2Cys6_DnaBD"/>
</dbReference>
<protein>
    <recommendedName>
        <fullName evidence="8">Zn(2)-C6 fungal-type domain-containing protein</fullName>
    </recommendedName>
</protein>
<dbReference type="GO" id="GO:0008270">
    <property type="term" value="F:zinc ion binding"/>
    <property type="evidence" value="ECO:0007669"/>
    <property type="project" value="InterPro"/>
</dbReference>
<evidence type="ECO:0000256" key="2">
    <source>
        <dbReference type="ARBA" id="ARBA00022723"/>
    </source>
</evidence>
<keyword evidence="5" id="KW-0804">Transcription</keyword>
<evidence type="ECO:0000256" key="4">
    <source>
        <dbReference type="ARBA" id="ARBA00023125"/>
    </source>
</evidence>
<keyword evidence="6" id="KW-0539">Nucleus</keyword>
<dbReference type="OrthoDB" id="435881at2759"/>
<dbReference type="PANTHER" id="PTHR31001:SF50">
    <property type="entry name" value="ZN(II)2CYS6 TRANSCRIPTION FACTOR (EUROFUNG)"/>
    <property type="match status" value="1"/>
</dbReference>
<reference evidence="9" key="2">
    <citation type="journal article" date="2023" name="IMA Fungus">
        <title>Comparative genomic study of the Penicillium genus elucidates a diverse pangenome and 15 lateral gene transfer events.</title>
        <authorList>
            <person name="Petersen C."/>
            <person name="Sorensen T."/>
            <person name="Nielsen M.R."/>
            <person name="Sondergaard T.E."/>
            <person name="Sorensen J.L."/>
            <person name="Fitzpatrick D.A."/>
            <person name="Frisvad J.C."/>
            <person name="Nielsen K.L."/>
        </authorList>
    </citation>
    <scope>NUCLEOTIDE SEQUENCE</scope>
    <source>
        <strain evidence="9">IBT 29495</strain>
    </source>
</reference>
<dbReference type="Pfam" id="PF00172">
    <property type="entry name" value="Zn_clus"/>
    <property type="match status" value="1"/>
</dbReference>
<dbReference type="Proteomes" id="UP001149954">
    <property type="component" value="Unassembled WGS sequence"/>
</dbReference>
<proteinExistence type="predicted"/>
<dbReference type="PANTHER" id="PTHR31001">
    <property type="entry name" value="UNCHARACTERIZED TRANSCRIPTIONAL REGULATORY PROTEIN"/>
    <property type="match status" value="1"/>
</dbReference>
<dbReference type="GO" id="GO:0005634">
    <property type="term" value="C:nucleus"/>
    <property type="evidence" value="ECO:0007669"/>
    <property type="project" value="UniProtKB-SubCell"/>
</dbReference>
<feature type="compositionally biased region" description="Basic and acidic residues" evidence="7">
    <location>
        <begin position="193"/>
        <end position="206"/>
    </location>
</feature>
<evidence type="ECO:0000256" key="3">
    <source>
        <dbReference type="ARBA" id="ARBA00023015"/>
    </source>
</evidence>
<comment type="subcellular location">
    <subcellularLocation>
        <location evidence="1">Nucleus</location>
    </subcellularLocation>
</comment>
<evidence type="ECO:0000313" key="10">
    <source>
        <dbReference type="Proteomes" id="UP001149954"/>
    </source>
</evidence>
<name>A0A9W9XQ76_9EURO</name>